<name>A0A839EQK7_9GAMM</name>
<sequence>MTLKANHTPWDDALARVDPARFEALLADYYRGCGWLVEQVGADFTGQRYDGGFDLKLRRDDAYVIVQCKRWKAFQVPQHEVHELHAIMTNEAATGAIYVTSGEFTAAAIAAAVRIGHVELVDGGMLRTMLDPVALESAARDGAPPMYAHPQLTLSVGPRQAPAVPRRGLLVPVLTIAACVVVCAGVVHSLNAMVRPAPRVTATRGAQIPPRPDEPHARPGAQADPYSLAGQGIPTLPAIENIPSAGRPAVAGAPSPRARARSIDREAARAAVRPLAGVRNVFWLDDNDLVVVVDRANASPDPMIDTVCGVLAPLGDSAAVIVDLQQATSRKASEPILSRACAASMSTSVAGSTVGSDRRAR</sequence>
<evidence type="ECO:0000259" key="3">
    <source>
        <dbReference type="Pfam" id="PF04471"/>
    </source>
</evidence>
<evidence type="ECO:0000313" key="5">
    <source>
        <dbReference type="Proteomes" id="UP000550401"/>
    </source>
</evidence>
<keyword evidence="2" id="KW-1133">Transmembrane helix</keyword>
<dbReference type="GO" id="GO:0003677">
    <property type="term" value="F:DNA binding"/>
    <property type="evidence" value="ECO:0007669"/>
    <property type="project" value="InterPro"/>
</dbReference>
<dbReference type="InterPro" id="IPR052906">
    <property type="entry name" value="Type_IV_Methyl-Rstrct_Enzyme"/>
</dbReference>
<dbReference type="EMBL" id="JACGXL010000001">
    <property type="protein sequence ID" value="MBA8886607.1"/>
    <property type="molecule type" value="Genomic_DNA"/>
</dbReference>
<evidence type="ECO:0000256" key="1">
    <source>
        <dbReference type="SAM" id="MobiDB-lite"/>
    </source>
</evidence>
<reference evidence="4 5" key="1">
    <citation type="submission" date="2020-07" db="EMBL/GenBank/DDBJ databases">
        <title>Genomic Encyclopedia of Type Strains, Phase IV (KMG-V): Genome sequencing to study the core and pangenomes of soil and plant-associated prokaryotes.</title>
        <authorList>
            <person name="Whitman W."/>
        </authorList>
    </citation>
    <scope>NUCLEOTIDE SEQUENCE [LARGE SCALE GENOMIC DNA]</scope>
    <source>
        <strain evidence="4 5">RH2WT43</strain>
    </source>
</reference>
<keyword evidence="5" id="KW-1185">Reference proteome</keyword>
<comment type="caution">
    <text evidence="4">The sequence shown here is derived from an EMBL/GenBank/DDBJ whole genome shotgun (WGS) entry which is preliminary data.</text>
</comment>
<keyword evidence="2" id="KW-0472">Membrane</keyword>
<dbReference type="RefSeq" id="WP_182529672.1">
    <property type="nucleotide sequence ID" value="NZ_JACGXL010000001.1"/>
</dbReference>
<dbReference type="InterPro" id="IPR011856">
    <property type="entry name" value="tRNA_endonuc-like_dom_sf"/>
</dbReference>
<gene>
    <name evidence="4" type="ORF">FHW12_000798</name>
</gene>
<evidence type="ECO:0000313" key="4">
    <source>
        <dbReference type="EMBL" id="MBA8886607.1"/>
    </source>
</evidence>
<dbReference type="Proteomes" id="UP000550401">
    <property type="component" value="Unassembled WGS sequence"/>
</dbReference>
<dbReference type="Gene3D" id="3.40.1350.10">
    <property type="match status" value="1"/>
</dbReference>
<dbReference type="SUPFAM" id="SSF52980">
    <property type="entry name" value="Restriction endonuclease-like"/>
    <property type="match status" value="1"/>
</dbReference>
<dbReference type="AlphaFoldDB" id="A0A839EQK7"/>
<organism evidence="4 5">
    <name type="scientific">Dokdonella fugitiva</name>
    <dbReference type="NCBI Taxonomy" id="328517"/>
    <lineage>
        <taxon>Bacteria</taxon>
        <taxon>Pseudomonadati</taxon>
        <taxon>Pseudomonadota</taxon>
        <taxon>Gammaproteobacteria</taxon>
        <taxon>Lysobacterales</taxon>
        <taxon>Rhodanobacteraceae</taxon>
        <taxon>Dokdonella</taxon>
    </lineage>
</organism>
<feature type="region of interest" description="Disordered" evidence="1">
    <location>
        <begin position="201"/>
        <end position="227"/>
    </location>
</feature>
<evidence type="ECO:0000256" key="2">
    <source>
        <dbReference type="SAM" id="Phobius"/>
    </source>
</evidence>
<keyword evidence="2" id="KW-0812">Transmembrane</keyword>
<dbReference type="Pfam" id="PF04471">
    <property type="entry name" value="Mrr_cat"/>
    <property type="match status" value="1"/>
</dbReference>
<accession>A0A839EQK7</accession>
<dbReference type="GO" id="GO:0015666">
    <property type="term" value="F:restriction endodeoxyribonuclease activity"/>
    <property type="evidence" value="ECO:0007669"/>
    <property type="project" value="TreeGrafter"/>
</dbReference>
<dbReference type="GO" id="GO:0009307">
    <property type="term" value="P:DNA restriction-modification system"/>
    <property type="evidence" value="ECO:0007669"/>
    <property type="project" value="InterPro"/>
</dbReference>
<dbReference type="InterPro" id="IPR007560">
    <property type="entry name" value="Restrct_endonuc_IV_Mrr"/>
</dbReference>
<protein>
    <recommendedName>
        <fullName evidence="3">Restriction endonuclease type IV Mrr domain-containing protein</fullName>
    </recommendedName>
</protein>
<proteinExistence type="predicted"/>
<feature type="transmembrane region" description="Helical" evidence="2">
    <location>
        <begin position="169"/>
        <end position="190"/>
    </location>
</feature>
<dbReference type="PANTHER" id="PTHR30015">
    <property type="entry name" value="MRR RESTRICTION SYSTEM PROTEIN"/>
    <property type="match status" value="1"/>
</dbReference>
<dbReference type="PANTHER" id="PTHR30015:SF7">
    <property type="entry name" value="TYPE IV METHYL-DIRECTED RESTRICTION ENZYME ECOKMRR"/>
    <property type="match status" value="1"/>
</dbReference>
<feature type="domain" description="Restriction endonuclease type IV Mrr" evidence="3">
    <location>
        <begin position="15"/>
        <end position="130"/>
    </location>
</feature>
<dbReference type="InterPro" id="IPR011335">
    <property type="entry name" value="Restrct_endonuc-II-like"/>
</dbReference>